<reference evidence="4 5" key="1">
    <citation type="submission" date="2020-08" db="EMBL/GenBank/DDBJ databases">
        <title>Genome sequence of Leucobacter denitrificans KACC 14055T.</title>
        <authorList>
            <person name="Hyun D.-W."/>
            <person name="Bae J.-W."/>
        </authorList>
    </citation>
    <scope>NUCLEOTIDE SEQUENCE [LARGE SCALE GENOMIC DNA]</scope>
    <source>
        <strain evidence="4 5">KACC 14055</strain>
    </source>
</reference>
<evidence type="ECO:0000256" key="1">
    <source>
        <dbReference type="SAM" id="MobiDB-lite"/>
    </source>
</evidence>
<feature type="region of interest" description="Disordered" evidence="1">
    <location>
        <begin position="351"/>
        <end position="404"/>
    </location>
</feature>
<evidence type="ECO:0000313" key="4">
    <source>
        <dbReference type="EMBL" id="QNN62889.1"/>
    </source>
</evidence>
<evidence type="ECO:0000313" key="5">
    <source>
        <dbReference type="Proteomes" id="UP000515934"/>
    </source>
</evidence>
<dbReference type="SUPFAM" id="SSF56112">
    <property type="entry name" value="Protein kinase-like (PK-like)"/>
    <property type="match status" value="1"/>
</dbReference>
<feature type="domain" description="Aminoglycoside phosphotransferase" evidence="3">
    <location>
        <begin position="40"/>
        <end position="232"/>
    </location>
</feature>
<evidence type="ECO:0000256" key="2">
    <source>
        <dbReference type="SAM" id="SignalP"/>
    </source>
</evidence>
<protein>
    <submittedName>
        <fullName evidence="4">Phosphotransferase</fullName>
    </submittedName>
</protein>
<evidence type="ECO:0000259" key="3">
    <source>
        <dbReference type="Pfam" id="PF01636"/>
    </source>
</evidence>
<dbReference type="EMBL" id="CP060716">
    <property type="protein sequence ID" value="QNN62889.1"/>
    <property type="molecule type" value="Genomic_DNA"/>
</dbReference>
<organism evidence="4 5">
    <name type="scientific">Leucobacter denitrificans</name>
    <dbReference type="NCBI Taxonomy" id="683042"/>
    <lineage>
        <taxon>Bacteria</taxon>
        <taxon>Bacillati</taxon>
        <taxon>Actinomycetota</taxon>
        <taxon>Actinomycetes</taxon>
        <taxon>Micrococcales</taxon>
        <taxon>Microbacteriaceae</taxon>
        <taxon>Leucobacter</taxon>
    </lineage>
</organism>
<keyword evidence="5" id="KW-1185">Reference proteome</keyword>
<feature type="compositionally biased region" description="Low complexity" evidence="1">
    <location>
        <begin position="364"/>
        <end position="374"/>
    </location>
</feature>
<dbReference type="AlphaFoldDB" id="A0A7G9S4W4"/>
<name>A0A7G9S4W4_9MICO</name>
<keyword evidence="4" id="KW-0808">Transferase</keyword>
<sequence length="404" mass="44006">MASLPLTLAALATSAVPGLTAVAVRPHQLASEDYSAAILTTEDSEVIMSVPRTQQAETTQSASVLGISALSDGARSELPFEVPRVLGITRAGETRAVAMTFIPGFHFDVSDLESDALLIDSLAESIAAIHALPRSLAQQGGLPNRSAQDQRLAVTRIVDRAAATRNLPETVLHRWTEVLEAAEVWDFAPNMVHGTLSGDTVLVEEDRVVGILDWSGLSIGDPASDLAWLHEASPDVFEAVASRYFSRCNTGDSRSFRSRTRFYHELEIARWLLHGVDTHDQQIVDDAVGMLDQLVDRLSLLDAPLEARQQLSEAEAIDLLDQTPEVTDRLSETASYEALDEDRMFGVDTDFIEPLKQPEQTAKSSDSSDSSDPSEPSEDDQADENDDQLTQPIDESDLPRPPHS</sequence>
<dbReference type="Proteomes" id="UP000515934">
    <property type="component" value="Chromosome"/>
</dbReference>
<proteinExistence type="predicted"/>
<dbReference type="KEGG" id="ldn:H9L06_00370"/>
<dbReference type="InterPro" id="IPR002575">
    <property type="entry name" value="Aminoglycoside_PTrfase"/>
</dbReference>
<gene>
    <name evidence="4" type="ORF">H9L06_00370</name>
</gene>
<dbReference type="GO" id="GO:0016740">
    <property type="term" value="F:transferase activity"/>
    <property type="evidence" value="ECO:0007669"/>
    <property type="project" value="UniProtKB-KW"/>
</dbReference>
<accession>A0A7G9S4W4</accession>
<feature type="signal peptide" evidence="2">
    <location>
        <begin position="1"/>
        <end position="17"/>
    </location>
</feature>
<dbReference type="Pfam" id="PF01636">
    <property type="entry name" value="APH"/>
    <property type="match status" value="1"/>
</dbReference>
<feature type="compositionally biased region" description="Acidic residues" evidence="1">
    <location>
        <begin position="375"/>
        <end position="387"/>
    </location>
</feature>
<keyword evidence="2" id="KW-0732">Signal</keyword>
<dbReference type="InterPro" id="IPR011009">
    <property type="entry name" value="Kinase-like_dom_sf"/>
</dbReference>
<feature type="chain" id="PRO_5038941446" evidence="2">
    <location>
        <begin position="18"/>
        <end position="404"/>
    </location>
</feature>
<dbReference type="Gene3D" id="3.90.1200.10">
    <property type="match status" value="1"/>
</dbReference>
<dbReference type="RefSeq" id="WP_187555359.1">
    <property type="nucleotide sequence ID" value="NZ_CP060716.1"/>
</dbReference>